<organism evidence="9 10">
    <name type="scientific">Chlamydomonas eustigma</name>
    <dbReference type="NCBI Taxonomy" id="1157962"/>
    <lineage>
        <taxon>Eukaryota</taxon>
        <taxon>Viridiplantae</taxon>
        <taxon>Chlorophyta</taxon>
        <taxon>core chlorophytes</taxon>
        <taxon>Chlorophyceae</taxon>
        <taxon>CS clade</taxon>
        <taxon>Chlamydomonadales</taxon>
        <taxon>Chlamydomonadaceae</taxon>
        <taxon>Chlamydomonas</taxon>
    </lineage>
</organism>
<dbReference type="GO" id="GO:0016020">
    <property type="term" value="C:membrane"/>
    <property type="evidence" value="ECO:0007669"/>
    <property type="project" value="UniProtKB-SubCell"/>
</dbReference>
<accession>A0A250XAN8</accession>
<keyword evidence="4 6" id="KW-0472">Membrane</keyword>
<keyword evidence="5" id="KW-0175">Coiled coil</keyword>
<feature type="domain" description="Golgi pH regulator conserved" evidence="8">
    <location>
        <begin position="143"/>
        <end position="209"/>
    </location>
</feature>
<protein>
    <recommendedName>
        <fullName evidence="11">Abscisic acid G-protein coupled receptor-like domain-containing protein</fullName>
    </recommendedName>
</protein>
<keyword evidence="2 6" id="KW-0812">Transmembrane</keyword>
<feature type="transmembrane region" description="Helical" evidence="6">
    <location>
        <begin position="343"/>
        <end position="370"/>
    </location>
</feature>
<feature type="domain" description="Abscisic acid G-protein coupled receptor-like" evidence="7">
    <location>
        <begin position="286"/>
        <end position="455"/>
    </location>
</feature>
<evidence type="ECO:0000256" key="5">
    <source>
        <dbReference type="SAM" id="Coils"/>
    </source>
</evidence>
<evidence type="ECO:0000256" key="2">
    <source>
        <dbReference type="ARBA" id="ARBA00022692"/>
    </source>
</evidence>
<dbReference type="GO" id="GO:0009737">
    <property type="term" value="P:response to abscisic acid"/>
    <property type="evidence" value="ECO:0007669"/>
    <property type="project" value="TreeGrafter"/>
</dbReference>
<dbReference type="Pfam" id="PF12430">
    <property type="entry name" value="ABA_GPCR"/>
    <property type="match status" value="1"/>
</dbReference>
<feature type="transmembrane region" description="Helical" evidence="6">
    <location>
        <begin position="437"/>
        <end position="457"/>
    </location>
</feature>
<feature type="transmembrane region" description="Helical" evidence="6">
    <location>
        <begin position="148"/>
        <end position="169"/>
    </location>
</feature>
<feature type="transmembrane region" description="Helical" evidence="6">
    <location>
        <begin position="75"/>
        <end position="96"/>
    </location>
</feature>
<dbReference type="STRING" id="1157962.A0A250XAN8"/>
<dbReference type="InterPro" id="IPR015672">
    <property type="entry name" value="GPHR/GTG"/>
</dbReference>
<dbReference type="Pfam" id="PF12537">
    <property type="entry name" value="GPHR_N"/>
    <property type="match status" value="1"/>
</dbReference>
<name>A0A250XAN8_9CHLO</name>
<dbReference type="GO" id="GO:0010427">
    <property type="term" value="F:abscisic acid binding"/>
    <property type="evidence" value="ECO:0007669"/>
    <property type="project" value="TreeGrafter"/>
</dbReference>
<evidence type="ECO:0000256" key="4">
    <source>
        <dbReference type="ARBA" id="ARBA00023136"/>
    </source>
</evidence>
<reference evidence="9 10" key="1">
    <citation type="submission" date="2017-08" db="EMBL/GenBank/DDBJ databases">
        <title>Acidophilic green algal genome provides insights into adaptation to an acidic environment.</title>
        <authorList>
            <person name="Hirooka S."/>
            <person name="Hirose Y."/>
            <person name="Kanesaki Y."/>
            <person name="Higuchi S."/>
            <person name="Fujiwara T."/>
            <person name="Onuma R."/>
            <person name="Era A."/>
            <person name="Ohbayashi R."/>
            <person name="Uzuka A."/>
            <person name="Nozaki H."/>
            <person name="Yoshikawa H."/>
            <person name="Miyagishima S.Y."/>
        </authorList>
    </citation>
    <scope>NUCLEOTIDE SEQUENCE [LARGE SCALE GENOMIC DNA]</scope>
    <source>
        <strain evidence="9 10">NIES-2499</strain>
    </source>
</reference>
<sequence>MAGTLGFLLSLAVVAGCFLIGWKFLNFSLYQNLDEKDFKVQALWSVVFALSCNLLILVLYEIMGVMDPSVRLMEWHFTVWGLLVLLLCVLPFYHSFRILSYAGNMQKTHIAVGAGFVWMLYMYCFWRMGTYLPGVPVPEQGIFKMQQAVSRVGVLGTWMIAILSGYATVSVPYSYLSLFVRPVEAFEVLAMEDQLKQTQSMCDEKRKRIQQARAEVLRLQSSGGSSGSSGALENMVKGIFSWGAPTTPHGMLRALESDLSTLEGLSRALQMELADLKAERNRAIESRTLMGHLKNMLGYGMSLYCVFRMYSSLKSLIWGEDLASDPVGFFLSLALKRMSHGELVLDVQVVSQYLTLVFIAAISVMSLRAFLRSLRKIFSFVKGGGTASNLVLLLTEVTGFYAISSLLLIRKNVPLRYRHDMDLALGGDMDFQFFHRWFNGLFLASATVAIIIFYTQYQASLSDPLLPTHTSPPVIGSIKRVSSKW</sequence>
<feature type="coiled-coil region" evidence="5">
    <location>
        <begin position="252"/>
        <end position="286"/>
    </location>
</feature>
<evidence type="ECO:0000256" key="3">
    <source>
        <dbReference type="ARBA" id="ARBA00022989"/>
    </source>
</evidence>
<dbReference type="InterPro" id="IPR025969">
    <property type="entry name" value="ABA_GPCR_dom"/>
</dbReference>
<dbReference type="Proteomes" id="UP000232323">
    <property type="component" value="Unassembled WGS sequence"/>
</dbReference>
<dbReference type="AlphaFoldDB" id="A0A250XAN8"/>
<evidence type="ECO:0000256" key="6">
    <source>
        <dbReference type="SAM" id="Phobius"/>
    </source>
</evidence>
<evidence type="ECO:0000313" key="9">
    <source>
        <dbReference type="EMBL" id="GAX79959.1"/>
    </source>
</evidence>
<dbReference type="PANTHER" id="PTHR15948">
    <property type="entry name" value="G-PROTEIN COUPLED RECEPTOR 89-RELATED"/>
    <property type="match status" value="1"/>
</dbReference>
<dbReference type="EMBL" id="BEGY01000047">
    <property type="protein sequence ID" value="GAX79959.1"/>
    <property type="molecule type" value="Genomic_DNA"/>
</dbReference>
<evidence type="ECO:0000256" key="1">
    <source>
        <dbReference type="ARBA" id="ARBA00004141"/>
    </source>
</evidence>
<gene>
    <name evidence="9" type="ORF">CEUSTIGMA_g7398.t1</name>
</gene>
<keyword evidence="10" id="KW-1185">Reference proteome</keyword>
<dbReference type="OrthoDB" id="264392at2759"/>
<dbReference type="PANTHER" id="PTHR15948:SF0">
    <property type="entry name" value="GOLGI PH REGULATOR A-RELATED"/>
    <property type="match status" value="1"/>
</dbReference>
<comment type="subcellular location">
    <subcellularLocation>
        <location evidence="1">Membrane</location>
        <topology evidence="1">Multi-pass membrane protein</topology>
    </subcellularLocation>
</comment>
<feature type="transmembrane region" description="Helical" evidence="6">
    <location>
        <begin position="6"/>
        <end position="30"/>
    </location>
</feature>
<feature type="coiled-coil region" evidence="5">
    <location>
        <begin position="188"/>
        <end position="222"/>
    </location>
</feature>
<evidence type="ECO:0000313" key="10">
    <source>
        <dbReference type="Proteomes" id="UP000232323"/>
    </source>
</evidence>
<feature type="transmembrane region" description="Helical" evidence="6">
    <location>
        <begin position="42"/>
        <end position="63"/>
    </location>
</feature>
<dbReference type="InterPro" id="IPR022535">
    <property type="entry name" value="Golgi_pH-regulator_cons_dom"/>
</dbReference>
<comment type="caution">
    <text evidence="9">The sequence shown here is derived from an EMBL/GenBank/DDBJ whole genome shotgun (WGS) entry which is preliminary data.</text>
</comment>
<keyword evidence="3 6" id="KW-1133">Transmembrane helix</keyword>
<feature type="transmembrane region" description="Helical" evidence="6">
    <location>
        <begin position="108"/>
        <end position="128"/>
    </location>
</feature>
<evidence type="ECO:0000259" key="8">
    <source>
        <dbReference type="Pfam" id="PF12537"/>
    </source>
</evidence>
<feature type="transmembrane region" description="Helical" evidence="6">
    <location>
        <begin position="390"/>
        <end position="409"/>
    </location>
</feature>
<proteinExistence type="predicted"/>
<evidence type="ECO:0008006" key="11">
    <source>
        <dbReference type="Google" id="ProtNLM"/>
    </source>
</evidence>
<evidence type="ECO:0000259" key="7">
    <source>
        <dbReference type="Pfam" id="PF12430"/>
    </source>
</evidence>